<dbReference type="AlphaFoldDB" id="A6DNV7"/>
<accession>A6DNV7</accession>
<proteinExistence type="predicted"/>
<dbReference type="PROSITE" id="PS50005">
    <property type="entry name" value="TPR"/>
    <property type="match status" value="1"/>
</dbReference>
<keyword evidence="2" id="KW-0812">Transmembrane</keyword>
<evidence type="ECO:0000256" key="2">
    <source>
        <dbReference type="SAM" id="Phobius"/>
    </source>
</evidence>
<evidence type="ECO:0000256" key="1">
    <source>
        <dbReference type="PROSITE-ProRule" id="PRU00339"/>
    </source>
</evidence>
<sequence length="355" mass="40472">MRKFICLLIIGAYQLSACVNSTYSRLDEKRVTNELAYIVMGQFAHRSTEFYRFQEKKAQASLSEDENNFSAHNDLAVAYIKLGRYQDAEKELQKNEDLYPGKYETAANLGVLYKKKENFVQAAKYIEKSLQIKAGGHMGLGDYYLKMCESLAKEDLTINFLGVAYDAEPQVNADVANKEYLISLIKNDYMFADAYLILGDVFFVEGEYQLAALAYGRAYDLGVPISIFSKINLLRDKWHANKKAGEVVEDKIRISRSIRKPLGQADAWVSEFKRVDAELIKKMGEAQSIDAVLQEMEKQGIKRELPLTVGVFKGYRVDPGAIFFWVWISVIAIIVFLIIRKRIKKNKKEAAVNEQ</sequence>
<dbReference type="InterPro" id="IPR011990">
    <property type="entry name" value="TPR-like_helical_dom_sf"/>
</dbReference>
<gene>
    <name evidence="3" type="ORF">LNTAR_19005</name>
</gene>
<dbReference type="InterPro" id="IPR019734">
    <property type="entry name" value="TPR_rpt"/>
</dbReference>
<keyword evidence="2" id="KW-1133">Transmembrane helix</keyword>
<keyword evidence="4" id="KW-1185">Reference proteome</keyword>
<feature type="transmembrane region" description="Helical" evidence="2">
    <location>
        <begin position="322"/>
        <end position="339"/>
    </location>
</feature>
<keyword evidence="1" id="KW-0802">TPR repeat</keyword>
<feature type="repeat" description="TPR" evidence="1">
    <location>
        <begin position="69"/>
        <end position="102"/>
    </location>
</feature>
<dbReference type="Gene3D" id="1.25.40.10">
    <property type="entry name" value="Tetratricopeptide repeat domain"/>
    <property type="match status" value="1"/>
</dbReference>
<dbReference type="Proteomes" id="UP000004947">
    <property type="component" value="Unassembled WGS sequence"/>
</dbReference>
<dbReference type="EMBL" id="ABCK01000014">
    <property type="protein sequence ID" value="EDM26766.1"/>
    <property type="molecule type" value="Genomic_DNA"/>
</dbReference>
<dbReference type="SMART" id="SM00028">
    <property type="entry name" value="TPR"/>
    <property type="match status" value="3"/>
</dbReference>
<name>A6DNV7_9BACT</name>
<dbReference type="SUPFAM" id="SSF48452">
    <property type="entry name" value="TPR-like"/>
    <property type="match status" value="1"/>
</dbReference>
<dbReference type="RefSeq" id="WP_007279544.1">
    <property type="nucleotide sequence ID" value="NZ_ABCK01000014.1"/>
</dbReference>
<comment type="caution">
    <text evidence="3">The sequence shown here is derived from an EMBL/GenBank/DDBJ whole genome shotgun (WGS) entry which is preliminary data.</text>
</comment>
<evidence type="ECO:0000313" key="4">
    <source>
        <dbReference type="Proteomes" id="UP000004947"/>
    </source>
</evidence>
<evidence type="ECO:0000313" key="3">
    <source>
        <dbReference type="EMBL" id="EDM26766.1"/>
    </source>
</evidence>
<protein>
    <recommendedName>
        <fullName evidence="5">Tetratricopeptide repeat protein</fullName>
    </recommendedName>
</protein>
<reference evidence="3 4" key="1">
    <citation type="journal article" date="2010" name="J. Bacteriol.">
        <title>Genome sequence of Lentisphaera araneosa HTCC2155T, the type species of the order Lentisphaerales in the phylum Lentisphaerae.</title>
        <authorList>
            <person name="Thrash J.C."/>
            <person name="Cho J.C."/>
            <person name="Vergin K.L."/>
            <person name="Morris R.M."/>
            <person name="Giovannoni S.J."/>
        </authorList>
    </citation>
    <scope>NUCLEOTIDE SEQUENCE [LARGE SCALE GENOMIC DNA]</scope>
    <source>
        <strain evidence="3 4">HTCC2155</strain>
    </source>
</reference>
<dbReference type="OrthoDB" id="1159555at2"/>
<dbReference type="STRING" id="313628.LNTAR_19005"/>
<evidence type="ECO:0008006" key="5">
    <source>
        <dbReference type="Google" id="ProtNLM"/>
    </source>
</evidence>
<dbReference type="Pfam" id="PF13432">
    <property type="entry name" value="TPR_16"/>
    <property type="match status" value="1"/>
</dbReference>
<keyword evidence="2" id="KW-0472">Membrane</keyword>
<organism evidence="3 4">
    <name type="scientific">Lentisphaera araneosa HTCC2155</name>
    <dbReference type="NCBI Taxonomy" id="313628"/>
    <lineage>
        <taxon>Bacteria</taxon>
        <taxon>Pseudomonadati</taxon>
        <taxon>Lentisphaerota</taxon>
        <taxon>Lentisphaeria</taxon>
        <taxon>Lentisphaerales</taxon>
        <taxon>Lentisphaeraceae</taxon>
        <taxon>Lentisphaera</taxon>
    </lineage>
</organism>